<dbReference type="CDD" id="cd04301">
    <property type="entry name" value="NAT_SF"/>
    <property type="match status" value="1"/>
</dbReference>
<dbReference type="GO" id="GO:0000123">
    <property type="term" value="C:histone acetyltransferase complex"/>
    <property type="evidence" value="ECO:0007669"/>
    <property type="project" value="TreeGrafter"/>
</dbReference>
<evidence type="ECO:0000256" key="6">
    <source>
        <dbReference type="ARBA" id="ARBA00023015"/>
    </source>
</evidence>
<dbReference type="PANTHER" id="PTHR45750">
    <property type="entry name" value="GH11602P"/>
    <property type="match status" value="1"/>
</dbReference>
<dbReference type="PROSITE" id="PS50014">
    <property type="entry name" value="BROMODOMAIN_2"/>
    <property type="match status" value="1"/>
</dbReference>
<keyword evidence="8" id="KW-0010">Activator</keyword>
<dbReference type="Proteomes" id="UP001265746">
    <property type="component" value="Unassembled WGS sequence"/>
</dbReference>
<evidence type="ECO:0000256" key="8">
    <source>
        <dbReference type="ARBA" id="ARBA00023159"/>
    </source>
</evidence>
<dbReference type="PRINTS" id="PR00503">
    <property type="entry name" value="BROMODOMAIN"/>
</dbReference>
<feature type="region of interest" description="Disordered" evidence="13">
    <location>
        <begin position="346"/>
        <end position="369"/>
    </location>
</feature>
<evidence type="ECO:0000256" key="5">
    <source>
        <dbReference type="ARBA" id="ARBA00022853"/>
    </source>
</evidence>
<dbReference type="AlphaFoldDB" id="A0AAD9VYD2"/>
<keyword evidence="7 12" id="KW-0103">Bromodomain</keyword>
<keyword evidence="4" id="KW-0808">Transferase</keyword>
<feature type="compositionally biased region" description="Acidic residues" evidence="13">
    <location>
        <begin position="435"/>
        <end position="445"/>
    </location>
</feature>
<dbReference type="PROSITE" id="PS00633">
    <property type="entry name" value="BROMODOMAIN_1"/>
    <property type="match status" value="1"/>
</dbReference>
<evidence type="ECO:0000313" key="16">
    <source>
        <dbReference type="EMBL" id="KAK2596928.1"/>
    </source>
</evidence>
<dbReference type="InterPro" id="IPR018359">
    <property type="entry name" value="Bromodomain_CS"/>
</dbReference>
<evidence type="ECO:0000256" key="12">
    <source>
        <dbReference type="PROSITE-ProRule" id="PRU00035"/>
    </source>
</evidence>
<evidence type="ECO:0000256" key="11">
    <source>
        <dbReference type="ARBA" id="ARBA00023315"/>
    </source>
</evidence>
<keyword evidence="17" id="KW-1185">Reference proteome</keyword>
<dbReference type="CDD" id="cd05509">
    <property type="entry name" value="Bromo_gcn5_like"/>
    <property type="match status" value="1"/>
</dbReference>
<dbReference type="Pfam" id="PF00439">
    <property type="entry name" value="Bromodomain"/>
    <property type="match status" value="1"/>
</dbReference>
<evidence type="ECO:0000256" key="9">
    <source>
        <dbReference type="ARBA" id="ARBA00023163"/>
    </source>
</evidence>
<dbReference type="GO" id="GO:0010484">
    <property type="term" value="F:histone H3 acetyltransferase activity"/>
    <property type="evidence" value="ECO:0007669"/>
    <property type="project" value="TreeGrafter"/>
</dbReference>
<feature type="region of interest" description="Disordered" evidence="13">
    <location>
        <begin position="1"/>
        <end position="180"/>
    </location>
</feature>
<dbReference type="GO" id="GO:0005634">
    <property type="term" value="C:nucleus"/>
    <property type="evidence" value="ECO:0007669"/>
    <property type="project" value="UniProtKB-SubCell"/>
</dbReference>
<dbReference type="Gene3D" id="1.20.920.10">
    <property type="entry name" value="Bromodomain-like"/>
    <property type="match status" value="1"/>
</dbReference>
<evidence type="ECO:0000256" key="7">
    <source>
        <dbReference type="ARBA" id="ARBA00023117"/>
    </source>
</evidence>
<dbReference type="GO" id="GO:0045944">
    <property type="term" value="P:positive regulation of transcription by RNA polymerase II"/>
    <property type="evidence" value="ECO:0007669"/>
    <property type="project" value="TreeGrafter"/>
</dbReference>
<organism evidence="16 17">
    <name type="scientific">Phomopsis amygdali</name>
    <name type="common">Fusicoccum amygdali</name>
    <dbReference type="NCBI Taxonomy" id="1214568"/>
    <lineage>
        <taxon>Eukaryota</taxon>
        <taxon>Fungi</taxon>
        <taxon>Dikarya</taxon>
        <taxon>Ascomycota</taxon>
        <taxon>Pezizomycotina</taxon>
        <taxon>Sordariomycetes</taxon>
        <taxon>Sordariomycetidae</taxon>
        <taxon>Diaporthales</taxon>
        <taxon>Diaporthaceae</taxon>
        <taxon>Diaporthe</taxon>
    </lineage>
</organism>
<reference evidence="16" key="1">
    <citation type="submission" date="2023-06" db="EMBL/GenBank/DDBJ databases">
        <authorList>
            <person name="Noh H."/>
        </authorList>
    </citation>
    <scope>NUCLEOTIDE SEQUENCE</scope>
    <source>
        <strain evidence="16">DUCC20226</strain>
    </source>
</reference>
<accession>A0AAD9VYD2</accession>
<feature type="compositionally biased region" description="Basic and acidic residues" evidence="13">
    <location>
        <begin position="30"/>
        <end position="53"/>
    </location>
</feature>
<keyword evidence="10" id="KW-0539">Nucleus</keyword>
<dbReference type="Pfam" id="PF00583">
    <property type="entry name" value="Acetyltransf_1"/>
    <property type="match status" value="1"/>
</dbReference>
<comment type="similarity">
    <text evidence="2">Belongs to the acetyltransferase family. GCN5 subfamily.</text>
</comment>
<evidence type="ECO:0000259" key="14">
    <source>
        <dbReference type="PROSITE" id="PS50014"/>
    </source>
</evidence>
<evidence type="ECO:0000256" key="1">
    <source>
        <dbReference type="ARBA" id="ARBA00004123"/>
    </source>
</evidence>
<dbReference type="InterPro" id="IPR037800">
    <property type="entry name" value="GCN5"/>
</dbReference>
<comment type="caution">
    <text evidence="16">The sequence shown here is derived from an EMBL/GenBank/DDBJ whole genome shotgun (WGS) entry which is preliminary data.</text>
</comment>
<dbReference type="EC" id="2.3.1.48" evidence="3"/>
<evidence type="ECO:0000256" key="13">
    <source>
        <dbReference type="SAM" id="MobiDB-lite"/>
    </source>
</evidence>
<evidence type="ECO:0000256" key="10">
    <source>
        <dbReference type="ARBA" id="ARBA00023242"/>
    </source>
</evidence>
<name>A0AAD9VYD2_PHOAM</name>
<feature type="domain" description="Bromo" evidence="14">
    <location>
        <begin position="745"/>
        <end position="815"/>
    </location>
</feature>
<dbReference type="InterPro" id="IPR000182">
    <property type="entry name" value="GNAT_dom"/>
</dbReference>
<dbReference type="EMBL" id="JAUJFL010000010">
    <property type="protein sequence ID" value="KAK2596928.1"/>
    <property type="molecule type" value="Genomic_DNA"/>
</dbReference>
<evidence type="ECO:0000256" key="3">
    <source>
        <dbReference type="ARBA" id="ARBA00013184"/>
    </source>
</evidence>
<gene>
    <name evidence="16" type="ORF">N8I77_012810</name>
</gene>
<feature type="compositionally biased region" description="Polar residues" evidence="13">
    <location>
        <begin position="402"/>
        <end position="411"/>
    </location>
</feature>
<dbReference type="PANTHER" id="PTHR45750:SF3">
    <property type="entry name" value="HISTONE ACETYLTRANSFERASE"/>
    <property type="match status" value="1"/>
</dbReference>
<evidence type="ECO:0000259" key="15">
    <source>
        <dbReference type="PROSITE" id="PS51186"/>
    </source>
</evidence>
<sequence>MSGGGWNGGRWSPDLAQGPSGYNGPGETPPFHEWKHLTVDEQIQRGKDWREQHSTSLQSPGSFHTPAPTSSSAPDRSSSPHALEPRASQPGPITAAPKLPSTPSYHPDTQLGAQRELRFGGHRTPGHSSSTHEDSNGQAFNRRAVTNWHPGVPQEILTQSVSTRDPRPDPATLAEPDSFAVPAPVADNLINVPEQRQGFYQRESSFDEDFKRWESEVIYGQPPVPTSHVLVPRVPAPGRSTTPFYVSSPPAPIRNNYQSIASQASTSHPLSLIPPYALEGLSIQHQSGSAPEFKPQPFRAHPEASAICSPRRGYQTSSHDAPNHPIAAYPLPESAETVVAIESEPVHPEPAGEPLGSTKEIGDPSDDPAVHLTIRDVEARIGELEFQPLTAPVKERSPPPSSDTEGVSSKTARNRAKKAKQREKNKSKKAAAAELEGDTVSDDTVSDTMKEDGKRKATEDPASPVAAKRVKHDDSAEPPAKPKMAVIPFPEKPAQVEERNGDIQFRVVNNDGDKDSFIIMTGLKCIFQKQLPKMPKDYIARLVYDRTHVSIAIVKKPLEVVGGITYRPFNDRKFAEIVFCAISSDQQVKGYGAHLMAHLKDYVKATSPVMHFLTYADNYAIGYFKKQGFTKEITLDKSVWMGYIKDYEGGTIMQCTMLERVRYLEVGRMLQKQKECVLAKIRAYSNSHVVHQPPKQWKNGPSPIDPMKIEAIKNSGWSPEMDELARQPRHGPNYNQLLHLLNDMQNHQSAWPFLMPVNKDDVHDYYDVIKEPMDLSTMEQKLEMDQYTTPEDFTKDATLIFKNCRQYNSEGTPYTKSANKLEKFMWSKIKEIPEWSHLAENQGK</sequence>
<dbReference type="Gene3D" id="3.40.630.30">
    <property type="match status" value="1"/>
</dbReference>
<protein>
    <recommendedName>
        <fullName evidence="3">histone acetyltransferase</fullName>
        <ecNumber evidence="3">2.3.1.48</ecNumber>
    </recommendedName>
</protein>
<dbReference type="SMART" id="SM00297">
    <property type="entry name" value="BROMO"/>
    <property type="match status" value="1"/>
</dbReference>
<comment type="subcellular location">
    <subcellularLocation>
        <location evidence="1">Nucleus</location>
    </subcellularLocation>
</comment>
<feature type="compositionally biased region" description="Low complexity" evidence="13">
    <location>
        <begin position="65"/>
        <end position="80"/>
    </location>
</feature>
<dbReference type="PROSITE" id="PS51186">
    <property type="entry name" value="GNAT"/>
    <property type="match status" value="1"/>
</dbReference>
<evidence type="ECO:0000256" key="2">
    <source>
        <dbReference type="ARBA" id="ARBA00008607"/>
    </source>
</evidence>
<proteinExistence type="inferred from homology"/>
<feature type="compositionally biased region" description="Basic residues" evidence="13">
    <location>
        <begin position="412"/>
        <end position="429"/>
    </location>
</feature>
<dbReference type="InterPro" id="IPR016181">
    <property type="entry name" value="Acyl_CoA_acyltransferase"/>
</dbReference>
<feature type="domain" description="N-acetyltransferase" evidence="15">
    <location>
        <begin position="503"/>
        <end position="658"/>
    </location>
</feature>
<dbReference type="SUPFAM" id="SSF55729">
    <property type="entry name" value="Acyl-CoA N-acyltransferases (Nat)"/>
    <property type="match status" value="1"/>
</dbReference>
<dbReference type="SUPFAM" id="SSF47370">
    <property type="entry name" value="Bromodomain"/>
    <property type="match status" value="1"/>
</dbReference>
<dbReference type="InterPro" id="IPR001487">
    <property type="entry name" value="Bromodomain"/>
</dbReference>
<evidence type="ECO:0000313" key="17">
    <source>
        <dbReference type="Proteomes" id="UP001265746"/>
    </source>
</evidence>
<feature type="compositionally biased region" description="Basic and acidic residues" evidence="13">
    <location>
        <begin position="448"/>
        <end position="459"/>
    </location>
</feature>
<evidence type="ECO:0000256" key="4">
    <source>
        <dbReference type="ARBA" id="ARBA00022679"/>
    </source>
</evidence>
<keyword evidence="5" id="KW-0156">Chromatin regulator</keyword>
<keyword evidence="11" id="KW-0012">Acyltransferase</keyword>
<dbReference type="InterPro" id="IPR036427">
    <property type="entry name" value="Bromodomain-like_sf"/>
</dbReference>
<feature type="region of interest" description="Disordered" evidence="13">
    <location>
        <begin position="385"/>
        <end position="485"/>
    </location>
</feature>
<keyword evidence="9" id="KW-0804">Transcription</keyword>
<keyword evidence="6" id="KW-0805">Transcription regulation</keyword>